<dbReference type="EC" id="2.1.1.-" evidence="3"/>
<dbReference type="Gene3D" id="3.40.50.150">
    <property type="entry name" value="Vaccinia Virus protein VP39"/>
    <property type="match status" value="1"/>
</dbReference>
<dbReference type="InterPro" id="IPR021770">
    <property type="entry name" value="DUF3335"/>
</dbReference>
<feature type="non-terminal residue" evidence="3">
    <location>
        <position position="314"/>
    </location>
</feature>
<feature type="domain" description="Methyltransferase" evidence="2">
    <location>
        <begin position="242"/>
        <end position="305"/>
    </location>
</feature>
<sequence>SVLTAMGWQPTAPRASEELALWRESTAVACPGAHPLGLALAARARGFRAELWESGPRPWLRAHIVNVHRLLRGPAYGRIERTLADASRAAGIRSHRGRGGPSTVGPGLLLVADHGGPTTAPDPHWIGLVPAPDGTWWVHDPLRRSAGRSPRTLRDWWAASGFDGTKTWIALAAAPEAPGGGPTADVPAHPHHHGPEGRPTELARRAWTRSEAIAALDSPDRIRTQDPAVVWRHARLRAGMTVVEVGAGTGYFALPAARTVGPNGHVYAVDLSEDLVDLVRERAQAEHLVQLQAVHSTVDRIPPAHGARGRCPPG</sequence>
<dbReference type="InterPro" id="IPR041698">
    <property type="entry name" value="Methyltransf_25"/>
</dbReference>
<dbReference type="GO" id="GO:0008168">
    <property type="term" value="F:methyltransferase activity"/>
    <property type="evidence" value="ECO:0007669"/>
    <property type="project" value="UniProtKB-KW"/>
</dbReference>
<dbReference type="EMBL" id="AUZZ01006987">
    <property type="protein sequence ID" value="EQD44223.1"/>
    <property type="molecule type" value="Genomic_DNA"/>
</dbReference>
<keyword evidence="3" id="KW-0808">Transferase</keyword>
<evidence type="ECO:0000259" key="2">
    <source>
        <dbReference type="Pfam" id="PF13649"/>
    </source>
</evidence>
<reference evidence="3" key="1">
    <citation type="submission" date="2013-08" db="EMBL/GenBank/DDBJ databases">
        <authorList>
            <person name="Mendez C."/>
            <person name="Richter M."/>
            <person name="Ferrer M."/>
            <person name="Sanchez J."/>
        </authorList>
    </citation>
    <scope>NUCLEOTIDE SEQUENCE</scope>
</reference>
<dbReference type="InterPro" id="IPR029063">
    <property type="entry name" value="SAM-dependent_MTases_sf"/>
</dbReference>
<comment type="caution">
    <text evidence="3">The sequence shown here is derived from an EMBL/GenBank/DDBJ whole genome shotgun (WGS) entry which is preliminary data.</text>
</comment>
<evidence type="ECO:0000313" key="3">
    <source>
        <dbReference type="EMBL" id="EQD44223.1"/>
    </source>
</evidence>
<feature type="region of interest" description="Disordered" evidence="1">
    <location>
        <begin position="176"/>
        <end position="199"/>
    </location>
</feature>
<dbReference type="SUPFAM" id="SSF53335">
    <property type="entry name" value="S-adenosyl-L-methionine-dependent methyltransferases"/>
    <property type="match status" value="1"/>
</dbReference>
<reference evidence="3" key="2">
    <citation type="journal article" date="2014" name="ISME J.">
        <title>Microbial stratification in low pH oxic and suboxic macroscopic growths along an acid mine drainage.</title>
        <authorList>
            <person name="Mendez-Garcia C."/>
            <person name="Mesa V."/>
            <person name="Sprenger R.R."/>
            <person name="Richter M."/>
            <person name="Diez M.S."/>
            <person name="Solano J."/>
            <person name="Bargiela R."/>
            <person name="Golyshina O.V."/>
            <person name="Manteca A."/>
            <person name="Ramos J.L."/>
            <person name="Gallego J.R."/>
            <person name="Llorente I."/>
            <person name="Martins Dos Santos V.A."/>
            <person name="Jensen O.N."/>
            <person name="Pelaez A.I."/>
            <person name="Sanchez J."/>
            <person name="Ferrer M."/>
        </authorList>
    </citation>
    <scope>NUCLEOTIDE SEQUENCE</scope>
</reference>
<dbReference type="AlphaFoldDB" id="T0ZHQ9"/>
<evidence type="ECO:0000256" key="1">
    <source>
        <dbReference type="SAM" id="MobiDB-lite"/>
    </source>
</evidence>
<name>T0ZHQ9_9ZZZZ</name>
<protein>
    <submittedName>
        <fullName evidence="3">Methyltransferase type 11 domain protein</fullName>
        <ecNumber evidence="3">2.1.1.-</ecNumber>
    </submittedName>
</protein>
<dbReference type="CDD" id="cd02440">
    <property type="entry name" value="AdoMet_MTases"/>
    <property type="match status" value="1"/>
</dbReference>
<feature type="non-terminal residue" evidence="3">
    <location>
        <position position="1"/>
    </location>
</feature>
<dbReference type="GO" id="GO:0032259">
    <property type="term" value="P:methylation"/>
    <property type="evidence" value="ECO:0007669"/>
    <property type="project" value="UniProtKB-KW"/>
</dbReference>
<organism evidence="3">
    <name type="scientific">mine drainage metagenome</name>
    <dbReference type="NCBI Taxonomy" id="410659"/>
    <lineage>
        <taxon>unclassified sequences</taxon>
        <taxon>metagenomes</taxon>
        <taxon>ecological metagenomes</taxon>
    </lineage>
</organism>
<proteinExistence type="predicted"/>
<dbReference type="Pfam" id="PF13649">
    <property type="entry name" value="Methyltransf_25"/>
    <property type="match status" value="1"/>
</dbReference>
<dbReference type="Pfam" id="PF11814">
    <property type="entry name" value="DUF3335"/>
    <property type="match status" value="1"/>
</dbReference>
<gene>
    <name evidence="3" type="ORF">B2A_09670</name>
</gene>
<accession>T0ZHQ9</accession>
<keyword evidence="3" id="KW-0489">Methyltransferase</keyword>